<comment type="caution">
    <text evidence="1">The sequence shown here is derived from an EMBL/GenBank/DDBJ whole genome shotgun (WGS) entry which is preliminary data.</text>
</comment>
<dbReference type="AlphaFoldDB" id="A0A6C2CAA9"/>
<protein>
    <submittedName>
        <fullName evidence="1">Uncharacterized protein</fullName>
    </submittedName>
</protein>
<reference evidence="1 2" key="1">
    <citation type="submission" date="2019-01" db="EMBL/GenBank/DDBJ databases">
        <title>Weissella sp. nov., a novel lactic acid bacterium isolated from animal feces.</title>
        <authorList>
            <person name="Wang L.-T."/>
        </authorList>
    </citation>
    <scope>NUCLEOTIDE SEQUENCE [LARGE SCALE GENOMIC DNA]</scope>
    <source>
        <strain evidence="1 2">8H-2</strain>
    </source>
</reference>
<name>A0A6C2CAA9_9LACO</name>
<sequence>MAENFDLKRALETLAMDDWLNPTEPFGGTNTELIGDKTKEEDPRYWISQASLMLMNNYKRSARSVSRVLGIDRDRIVRSTKLYVDLDPKFETPEDVVEALKEYQKQTVRSTK</sequence>
<evidence type="ECO:0000313" key="1">
    <source>
        <dbReference type="EMBL" id="TYC51090.1"/>
    </source>
</evidence>
<keyword evidence="2" id="KW-1185">Reference proteome</keyword>
<dbReference type="EMBL" id="SDGZ01000003">
    <property type="protein sequence ID" value="TYC51090.1"/>
    <property type="molecule type" value="Genomic_DNA"/>
</dbReference>
<evidence type="ECO:0000313" key="2">
    <source>
        <dbReference type="Proteomes" id="UP000371977"/>
    </source>
</evidence>
<accession>A0A6C2CAA9</accession>
<gene>
    <name evidence="1" type="ORF">ESZ50_00720</name>
</gene>
<dbReference type="RefSeq" id="WP_148621676.1">
    <property type="nucleotide sequence ID" value="NZ_SDGZ01000003.1"/>
</dbReference>
<proteinExistence type="predicted"/>
<dbReference type="Proteomes" id="UP000371977">
    <property type="component" value="Unassembled WGS sequence"/>
</dbReference>
<organism evidence="1 2">
    <name type="scientific">Weissella muntiaci</name>
    <dbReference type="NCBI Taxonomy" id="2508881"/>
    <lineage>
        <taxon>Bacteria</taxon>
        <taxon>Bacillati</taxon>
        <taxon>Bacillota</taxon>
        <taxon>Bacilli</taxon>
        <taxon>Lactobacillales</taxon>
        <taxon>Lactobacillaceae</taxon>
        <taxon>Weissella</taxon>
    </lineage>
</organism>